<protein>
    <submittedName>
        <fullName evidence="2">Uncharacterized protein</fullName>
    </submittedName>
</protein>
<dbReference type="EMBL" id="SNRW01000841">
    <property type="protein sequence ID" value="KAA6398982.1"/>
    <property type="molecule type" value="Genomic_DNA"/>
</dbReference>
<dbReference type="OrthoDB" id="10657986at2759"/>
<evidence type="ECO:0000313" key="2">
    <source>
        <dbReference type="EMBL" id="KAA6398982.1"/>
    </source>
</evidence>
<feature type="compositionally biased region" description="Low complexity" evidence="1">
    <location>
        <begin position="359"/>
        <end position="378"/>
    </location>
</feature>
<feature type="compositionally biased region" description="Polar residues" evidence="1">
    <location>
        <begin position="379"/>
        <end position="390"/>
    </location>
</feature>
<feature type="compositionally biased region" description="Polar residues" evidence="1">
    <location>
        <begin position="319"/>
        <end position="330"/>
    </location>
</feature>
<proteinExistence type="predicted"/>
<evidence type="ECO:0000256" key="1">
    <source>
        <dbReference type="SAM" id="MobiDB-lite"/>
    </source>
</evidence>
<organism evidence="2 3">
    <name type="scientific">Streblomastix strix</name>
    <dbReference type="NCBI Taxonomy" id="222440"/>
    <lineage>
        <taxon>Eukaryota</taxon>
        <taxon>Metamonada</taxon>
        <taxon>Preaxostyla</taxon>
        <taxon>Oxymonadida</taxon>
        <taxon>Streblomastigidae</taxon>
        <taxon>Streblomastix</taxon>
    </lineage>
</organism>
<dbReference type="SUPFAM" id="SSF53335">
    <property type="entry name" value="S-adenosyl-L-methionine-dependent methyltransferases"/>
    <property type="match status" value="1"/>
</dbReference>
<reference evidence="2 3" key="1">
    <citation type="submission" date="2019-03" db="EMBL/GenBank/DDBJ databases">
        <title>Single cell metagenomics reveals metabolic interactions within the superorganism composed of flagellate Streblomastix strix and complex community of Bacteroidetes bacteria on its surface.</title>
        <authorList>
            <person name="Treitli S.C."/>
            <person name="Kolisko M."/>
            <person name="Husnik F."/>
            <person name="Keeling P."/>
            <person name="Hampl V."/>
        </authorList>
    </citation>
    <scope>NUCLEOTIDE SEQUENCE [LARGE SCALE GENOMIC DNA]</scope>
    <source>
        <strain evidence="2">ST1C</strain>
    </source>
</reference>
<dbReference type="AlphaFoldDB" id="A0A5J4WWU7"/>
<gene>
    <name evidence="2" type="ORF">EZS28_005495</name>
</gene>
<comment type="caution">
    <text evidence="2">The sequence shown here is derived from an EMBL/GenBank/DDBJ whole genome shotgun (WGS) entry which is preliminary data.</text>
</comment>
<sequence>MEEDVANMHFTKIVMSYNDGDVVGALQYLEKIGCDKPTDLSDDKNTVLLKQIALYLNQILRGEDIQIFEKNGYQFFIKGGGNVQLYKKAQLVLLELWEEAFHSRGSNDTQFQVLDVGVGTGEALFPVIKLFSNACKKKPSIYTIEPSKNWHAQTSKYLQNMQQQGLIESYIGLNINAQQLSVKKKEKSIKSMSSKYRSTSNITKKVDQNLQNEINDEKSISNIDNTKELKIIPPLPTQMNQELFPSGTRFDIIQSSFTLHNMSNREERIEFMRWARIHLKRLERKQQLKVKTRRKENRQQIKQGDENQQLNDSKIDNIPISQNRISSDSNISKDQRELIKLTDDQIQIISAQAIPIQSTSPQSFGSISSYPSSDSLYSTPNEQRFSSSGEIKSNYSNEQLKQRIEQQVFQMTDEERENAFIGSQVLASDPMQLPEGQLNSFDKQQEMVNSKKHEEIHIPKHHKPRSMLVLIEFNMPSYAADEDPLLSRRRVEYFRQTYANGLQEYRGDENFGIVSQGFLIPVMLGKFDREAVRSASKQQNAAHEQSKRAWVVELQEAGFKKIETRFVANFWWADAFAIIGRV</sequence>
<feature type="region of interest" description="Disordered" evidence="1">
    <location>
        <begin position="288"/>
        <end position="331"/>
    </location>
</feature>
<name>A0A5J4WWU7_9EUKA</name>
<dbReference type="Gene3D" id="3.40.50.150">
    <property type="entry name" value="Vaccinia Virus protein VP39"/>
    <property type="match status" value="1"/>
</dbReference>
<accession>A0A5J4WWU7</accession>
<feature type="region of interest" description="Disordered" evidence="1">
    <location>
        <begin position="359"/>
        <end position="390"/>
    </location>
</feature>
<dbReference type="InterPro" id="IPR029063">
    <property type="entry name" value="SAM-dependent_MTases_sf"/>
</dbReference>
<dbReference type="Proteomes" id="UP000324800">
    <property type="component" value="Unassembled WGS sequence"/>
</dbReference>
<evidence type="ECO:0000313" key="3">
    <source>
        <dbReference type="Proteomes" id="UP000324800"/>
    </source>
</evidence>